<dbReference type="AlphaFoldDB" id="A0A162KD59"/>
<comment type="subcellular location">
    <subcellularLocation>
        <location evidence="1">Endomembrane system</location>
        <topology evidence="1">Multi-pass membrane protein</topology>
    </subcellularLocation>
</comment>
<name>A0A162KD59_CORDF</name>
<evidence type="ECO:0000256" key="4">
    <source>
        <dbReference type="ARBA" id="ARBA00023136"/>
    </source>
</evidence>
<dbReference type="InterPro" id="IPR006838">
    <property type="entry name" value="ADTRP_AIG1"/>
</dbReference>
<keyword evidence="3 5" id="KW-1133">Transmembrane helix</keyword>
<dbReference type="EMBL" id="AZHF01000001">
    <property type="protein sequence ID" value="OAA80962.1"/>
    <property type="molecule type" value="Genomic_DNA"/>
</dbReference>
<dbReference type="GO" id="GO:0016020">
    <property type="term" value="C:membrane"/>
    <property type="evidence" value="ECO:0007669"/>
    <property type="project" value="InterPro"/>
</dbReference>
<dbReference type="Pfam" id="PF04750">
    <property type="entry name" value="Far-17a_AIG1"/>
    <property type="match status" value="1"/>
</dbReference>
<protein>
    <submittedName>
        <fullName evidence="6">FAR-17a/AIG1-like protein</fullName>
    </submittedName>
</protein>
<dbReference type="GO" id="GO:0012505">
    <property type="term" value="C:endomembrane system"/>
    <property type="evidence" value="ECO:0007669"/>
    <property type="project" value="UniProtKB-SubCell"/>
</dbReference>
<evidence type="ECO:0000256" key="3">
    <source>
        <dbReference type="ARBA" id="ARBA00022989"/>
    </source>
</evidence>
<keyword evidence="7" id="KW-1185">Reference proteome</keyword>
<evidence type="ECO:0000256" key="5">
    <source>
        <dbReference type="SAM" id="Phobius"/>
    </source>
</evidence>
<evidence type="ECO:0000256" key="1">
    <source>
        <dbReference type="ARBA" id="ARBA00004127"/>
    </source>
</evidence>
<gene>
    <name evidence="6" type="ORF">LEL_00507</name>
</gene>
<keyword evidence="4 5" id="KW-0472">Membrane</keyword>
<feature type="transmembrane region" description="Helical" evidence="5">
    <location>
        <begin position="244"/>
        <end position="267"/>
    </location>
</feature>
<organism evidence="6 7">
    <name type="scientific">Akanthomyces lecanii RCEF 1005</name>
    <dbReference type="NCBI Taxonomy" id="1081108"/>
    <lineage>
        <taxon>Eukaryota</taxon>
        <taxon>Fungi</taxon>
        <taxon>Dikarya</taxon>
        <taxon>Ascomycota</taxon>
        <taxon>Pezizomycotina</taxon>
        <taxon>Sordariomycetes</taxon>
        <taxon>Hypocreomycetidae</taxon>
        <taxon>Hypocreales</taxon>
        <taxon>Cordycipitaceae</taxon>
        <taxon>Akanthomyces</taxon>
        <taxon>Cordyceps confragosa</taxon>
    </lineage>
</organism>
<dbReference type="STRING" id="1081108.A0A162KD59"/>
<evidence type="ECO:0000313" key="7">
    <source>
        <dbReference type="Proteomes" id="UP000076881"/>
    </source>
</evidence>
<sequence>MAFLQAFKFGSGLWDPSHRYETSWLLPPWLLFVCRALFPSLSPYAYIPKLPESVLTCHPPFPQSVYAFTTLFFNIGWSCTHADAGGCRTARRSFSFFTVLTYWGLAFYFAVAAAHTLSYLRSGGRDSLLARLPRPLQALHALFYTSVVTLPFLVTIVYWGVLFSGPWFARRYDAWSNVSEHALNSVLALFELLLARAAPPLWAHALWLIVILLAYLAVAFITLADQGWYTYSFLDHDSVGGRGYVAAYVFGIAVGILVIFLVVWGLIHLRVWVTEKKLGMEGKFAGGRHPRLNEDEEELGAMQQPKNQAAQSFV</sequence>
<accession>A0A162KD59</accession>
<dbReference type="PANTHER" id="PTHR12242">
    <property type="entry name" value="OS02G0130600 PROTEIN-RELATED"/>
    <property type="match status" value="1"/>
</dbReference>
<feature type="transmembrane region" description="Helical" evidence="5">
    <location>
        <begin position="100"/>
        <end position="120"/>
    </location>
</feature>
<comment type="caution">
    <text evidence="6">The sequence shown here is derived from an EMBL/GenBank/DDBJ whole genome shotgun (WGS) entry which is preliminary data.</text>
</comment>
<reference evidence="6 7" key="1">
    <citation type="journal article" date="2016" name="Genome Biol. Evol.">
        <title>Divergent and convergent evolution of fungal pathogenicity.</title>
        <authorList>
            <person name="Shang Y."/>
            <person name="Xiao G."/>
            <person name="Zheng P."/>
            <person name="Cen K."/>
            <person name="Zhan S."/>
            <person name="Wang C."/>
        </authorList>
    </citation>
    <scope>NUCLEOTIDE SEQUENCE [LARGE SCALE GENOMIC DNA]</scope>
    <source>
        <strain evidence="6 7">RCEF 1005</strain>
    </source>
</reference>
<evidence type="ECO:0000256" key="2">
    <source>
        <dbReference type="ARBA" id="ARBA00022692"/>
    </source>
</evidence>
<feature type="transmembrane region" description="Helical" evidence="5">
    <location>
        <begin position="205"/>
        <end position="224"/>
    </location>
</feature>
<feature type="transmembrane region" description="Helical" evidence="5">
    <location>
        <begin position="141"/>
        <end position="161"/>
    </location>
</feature>
<evidence type="ECO:0000313" key="6">
    <source>
        <dbReference type="EMBL" id="OAA80962.1"/>
    </source>
</evidence>
<proteinExistence type="predicted"/>
<dbReference type="Proteomes" id="UP000076881">
    <property type="component" value="Unassembled WGS sequence"/>
</dbReference>
<dbReference type="PANTHER" id="PTHR12242:SF1">
    <property type="entry name" value="MYND-TYPE DOMAIN-CONTAINING PROTEIN"/>
    <property type="match status" value="1"/>
</dbReference>
<dbReference type="OrthoDB" id="419711at2759"/>
<keyword evidence="2 5" id="KW-0812">Transmembrane</keyword>